<feature type="domain" description="Cell wall hydrolase SleB" evidence="2">
    <location>
        <begin position="57"/>
        <end position="165"/>
    </location>
</feature>
<dbReference type="Pfam" id="PF07486">
    <property type="entry name" value="Hydrolase_2"/>
    <property type="match status" value="1"/>
</dbReference>
<dbReference type="RefSeq" id="WP_207825089.1">
    <property type="nucleotide sequence ID" value="NZ_CP062006.1"/>
</dbReference>
<dbReference type="Proteomes" id="UP000663942">
    <property type="component" value="Chromosome"/>
</dbReference>
<reference evidence="3 4" key="1">
    <citation type="submission" date="2020-09" db="EMBL/GenBank/DDBJ databases">
        <title>Brevundimonas sp. LVF1 isolated from an oligotrophic pond in Goettingen, Germany.</title>
        <authorList>
            <person name="Friedrich I."/>
            <person name="Klassen A."/>
            <person name="Neubauer H."/>
            <person name="Schneider D."/>
            <person name="Hertel R."/>
            <person name="Daniel R."/>
        </authorList>
    </citation>
    <scope>NUCLEOTIDE SEQUENCE [LARGE SCALE GENOMIC DNA]</scope>
    <source>
        <strain evidence="3 4">LVF1</strain>
    </source>
</reference>
<keyword evidence="3" id="KW-0378">Hydrolase</keyword>
<evidence type="ECO:0000313" key="3">
    <source>
        <dbReference type="EMBL" id="QTC88115.1"/>
    </source>
</evidence>
<feature type="compositionally biased region" description="Low complexity" evidence="1">
    <location>
        <begin position="14"/>
        <end position="36"/>
    </location>
</feature>
<feature type="compositionally biased region" description="Polar residues" evidence="1">
    <location>
        <begin position="424"/>
        <end position="433"/>
    </location>
</feature>
<dbReference type="InterPro" id="IPR042047">
    <property type="entry name" value="SleB_dom1"/>
</dbReference>
<keyword evidence="4" id="KW-1185">Reference proteome</keyword>
<evidence type="ECO:0000259" key="2">
    <source>
        <dbReference type="Pfam" id="PF07486"/>
    </source>
</evidence>
<organism evidence="3 4">
    <name type="scientific">Brevundimonas pondensis</name>
    <dbReference type="NCBI Taxonomy" id="2774189"/>
    <lineage>
        <taxon>Bacteria</taxon>
        <taxon>Pseudomonadati</taxon>
        <taxon>Pseudomonadota</taxon>
        <taxon>Alphaproteobacteria</taxon>
        <taxon>Caulobacterales</taxon>
        <taxon>Caulobacteraceae</taxon>
        <taxon>Brevundimonas</taxon>
    </lineage>
</organism>
<dbReference type="EMBL" id="CP062006">
    <property type="protein sequence ID" value="QTC88115.1"/>
    <property type="molecule type" value="Genomic_DNA"/>
</dbReference>
<dbReference type="GO" id="GO:0016787">
    <property type="term" value="F:hydrolase activity"/>
    <property type="evidence" value="ECO:0007669"/>
    <property type="project" value="UniProtKB-KW"/>
</dbReference>
<protein>
    <submittedName>
        <fullName evidence="3">Cell wall hydrolase</fullName>
    </submittedName>
</protein>
<dbReference type="InterPro" id="IPR011105">
    <property type="entry name" value="Cell_wall_hydrolase_SleB"/>
</dbReference>
<sequence>MTDQWWTSDPVVTPAPQAAPARPQPARQQQRQPAPQIRFADARDALARTLIGEAGNQGDEGMLAVGGVVMNRARSRGLTPEQVVLERNQFEPWGNPETSRRLLSISPDSPEYRRAAALADRVLQGEDVTGGASHFYAPKAQAALGRPKPAWDNGTGRAIGDHLFFSLDGEPQGDVQMTGNAPPQDAWWAADPVATEVVDTFPQEQTGQGLGSSRETAIDLANLRYEDEVAALKQGAWVRNGAEVYQLPGDAFSDRARGSDEPVSGNLYIRRPNLEDQVGAFTMAAAEQIPFLDEAAIATTGALTGDGYAATRESYDLNRDLLNQTNRDARNAGGIAGFASTLLLPGAAASGKYVAQGVGRVDQARRAAQVGLGGGALFGAANTDGDVQDRAQAGAVGGLIGAAAGPLANELVGAVPGLLRRTASGASEATSRVSRGLGVQPPEKPVTPQATDAAMDYVKGLLSQSGRDIAADPVAALGKPITAAEAMGRTGINQMTALSRRSGQAGDMALDVLGSRAVEQPGRVLDDLAAASGLQPGAAEDAISTIARQSRETARPLYEVAYQAQNVDSPVLRDLMSRPSVRAAMNKAVKIAQDEGRNPDELGMVTRAVGVDDAGLPILEVTEVRAPSMQTWDYVKRGMDDVLEGYRDSTSGKMNLDTGGRAAEANRQALRAELTNTDQPWGAAYKAALEAGGDAPRVEAAFREGPSLFSSRVNERTFRQRVEGMNETQRNATLAGVVDDLFNKARTGRVNIRQLRTPAVREKLALLMGPEATDGFLTKLAAEADMARSGGRMAPGTNSTTAEALEAMREQDRGVGWIGDFADKMDNGKGPIGAAIETGTEAILSPLAGFVRGFQSPASQPVRDEIARLLLMDPNNLAGLLASRAAPRRPVTPAAAAGGLLSVPVAQSSGLLSQR</sequence>
<evidence type="ECO:0000313" key="4">
    <source>
        <dbReference type="Proteomes" id="UP000663942"/>
    </source>
</evidence>
<feature type="region of interest" description="Disordered" evidence="1">
    <location>
        <begin position="1"/>
        <end position="37"/>
    </location>
</feature>
<dbReference type="Gene3D" id="1.10.10.2520">
    <property type="entry name" value="Cell wall hydrolase SleB, domain 1"/>
    <property type="match status" value="1"/>
</dbReference>
<accession>A0ABX7SMU7</accession>
<gene>
    <name evidence="3" type="ORF">IFE19_01520</name>
</gene>
<evidence type="ECO:0000256" key="1">
    <source>
        <dbReference type="SAM" id="MobiDB-lite"/>
    </source>
</evidence>
<name>A0ABX7SMU7_9CAUL</name>
<feature type="region of interest" description="Disordered" evidence="1">
    <location>
        <begin position="424"/>
        <end position="448"/>
    </location>
</feature>
<proteinExistence type="predicted"/>